<accession>A0A8H3J255</accession>
<dbReference type="GO" id="GO:0005770">
    <property type="term" value="C:late endosome"/>
    <property type="evidence" value="ECO:0007669"/>
    <property type="project" value="TreeGrafter"/>
</dbReference>
<feature type="compositionally biased region" description="Polar residues" evidence="3">
    <location>
        <begin position="357"/>
        <end position="371"/>
    </location>
</feature>
<evidence type="ECO:0000256" key="1">
    <source>
        <dbReference type="ARBA" id="ARBA00004496"/>
    </source>
</evidence>
<reference evidence="5" key="1">
    <citation type="submission" date="2021-03" db="EMBL/GenBank/DDBJ databases">
        <authorList>
            <person name="Tagirdzhanova G."/>
        </authorList>
    </citation>
    <scope>NUCLEOTIDE SEQUENCE</scope>
</reference>
<name>A0A8H3J255_9LECA</name>
<evidence type="ECO:0000313" key="5">
    <source>
        <dbReference type="EMBL" id="CAF9939296.1"/>
    </source>
</evidence>
<feature type="compositionally biased region" description="Low complexity" evidence="3">
    <location>
        <begin position="21"/>
        <end position="53"/>
    </location>
</feature>
<keyword evidence="2" id="KW-0963">Cytoplasm</keyword>
<feature type="domain" description="PXA" evidence="4">
    <location>
        <begin position="93"/>
        <end position="281"/>
    </location>
</feature>
<dbReference type="PANTHER" id="PTHR22999:SF23">
    <property type="entry name" value="SORTING NEXIN-16"/>
    <property type="match status" value="1"/>
</dbReference>
<dbReference type="PROSITE" id="PS51207">
    <property type="entry name" value="PXA"/>
    <property type="match status" value="1"/>
</dbReference>
<dbReference type="GO" id="GO:0005769">
    <property type="term" value="C:early endosome"/>
    <property type="evidence" value="ECO:0007669"/>
    <property type="project" value="TreeGrafter"/>
</dbReference>
<proteinExistence type="predicted"/>
<evidence type="ECO:0000256" key="3">
    <source>
        <dbReference type="SAM" id="MobiDB-lite"/>
    </source>
</evidence>
<comment type="subcellular location">
    <subcellularLocation>
        <location evidence="1">Cytoplasm</location>
    </subcellularLocation>
</comment>
<evidence type="ECO:0000313" key="6">
    <source>
        <dbReference type="Proteomes" id="UP000664534"/>
    </source>
</evidence>
<dbReference type="Proteomes" id="UP000664534">
    <property type="component" value="Unassembled WGS sequence"/>
</dbReference>
<feature type="compositionally biased region" description="Polar residues" evidence="3">
    <location>
        <begin position="1"/>
        <end position="13"/>
    </location>
</feature>
<dbReference type="GO" id="GO:0035091">
    <property type="term" value="F:phosphatidylinositol binding"/>
    <property type="evidence" value="ECO:0007669"/>
    <property type="project" value="TreeGrafter"/>
</dbReference>
<protein>
    <recommendedName>
        <fullName evidence="4">PXA domain-containing protein</fullName>
    </recommendedName>
</protein>
<feature type="region of interest" description="Disordered" evidence="3">
    <location>
        <begin position="357"/>
        <end position="380"/>
    </location>
</feature>
<gene>
    <name evidence="5" type="ORF">IMSHALPRED_001285</name>
</gene>
<dbReference type="InterPro" id="IPR051837">
    <property type="entry name" value="SortingNexin/PXDomain-PKLike"/>
</dbReference>
<dbReference type="PANTHER" id="PTHR22999">
    <property type="entry name" value="PX SERINE/THREONINE KINASE PXK"/>
    <property type="match status" value="1"/>
</dbReference>
<dbReference type="EMBL" id="CAJPDT010000117">
    <property type="protein sequence ID" value="CAF9939296.1"/>
    <property type="molecule type" value="Genomic_DNA"/>
</dbReference>
<evidence type="ECO:0000256" key="2">
    <source>
        <dbReference type="ARBA" id="ARBA00022490"/>
    </source>
</evidence>
<organism evidence="5 6">
    <name type="scientific">Imshaugia aleurites</name>
    <dbReference type="NCBI Taxonomy" id="172621"/>
    <lineage>
        <taxon>Eukaryota</taxon>
        <taxon>Fungi</taxon>
        <taxon>Dikarya</taxon>
        <taxon>Ascomycota</taxon>
        <taxon>Pezizomycotina</taxon>
        <taxon>Lecanoromycetes</taxon>
        <taxon>OSLEUM clade</taxon>
        <taxon>Lecanoromycetidae</taxon>
        <taxon>Lecanorales</taxon>
        <taxon>Lecanorineae</taxon>
        <taxon>Parmeliaceae</taxon>
        <taxon>Imshaugia</taxon>
    </lineage>
</organism>
<dbReference type="Pfam" id="PF02194">
    <property type="entry name" value="PXA"/>
    <property type="match status" value="1"/>
</dbReference>
<feature type="region of interest" description="Disordered" evidence="3">
    <location>
        <begin position="1"/>
        <end position="59"/>
    </location>
</feature>
<comment type="caution">
    <text evidence="5">The sequence shown here is derived from an EMBL/GenBank/DDBJ whole genome shotgun (WGS) entry which is preliminary data.</text>
</comment>
<dbReference type="AlphaFoldDB" id="A0A8H3J255"/>
<evidence type="ECO:0000259" key="4">
    <source>
        <dbReference type="PROSITE" id="PS51207"/>
    </source>
</evidence>
<dbReference type="OrthoDB" id="5582218at2759"/>
<keyword evidence="6" id="KW-1185">Reference proteome</keyword>
<dbReference type="GO" id="GO:0045022">
    <property type="term" value="P:early endosome to late endosome transport"/>
    <property type="evidence" value="ECO:0007669"/>
    <property type="project" value="TreeGrafter"/>
</dbReference>
<sequence length="565" mass="62281">MTQPSLRAPTNLQPRPKAVPTFSSTSIAAKSTSTPPLRSSPSSTSRQSSPARSIGPSDVSDKATAALIRRVLCPQSHAEPRPIDELLPPLTSSNDVDLQLYAIIAVVVKDLVYSWYGKITPDQGFVEEVVRIVAHCTRALESRLRTIDLEGLILDEIPELIEGHIHAYRVSHQSEHLSPLLTDPRIIYHNLIPHPALSPVPDTTAPSTATEQQEHEAQYRQLLVQGALAVLLPTEDLENACLRTLVADVIADSILGSSVGGKVCEGWFIWGGITKLVEVVKARIEPKATGEEIEVDTRSRLEKFGLLSEKRQSKEASKENRRSTFSSAFWRILQYGFLTFMTIRFVILGVITASSRPMRSPWTPKTSGSSESRPKKEGKEMARPMLTLKILSVISVVLDLRTRMPWLSGSLALLQHQLIHGSLGLAATNGILDQYMHHSIHTHLQPSQLLPSLLRTLRQTLFPNSSLPPPAPPAPSAIEISNVKRTCALSLLSLLPTAVCKQFLGGEETGDWIGEVEGELDAWADEYLNKHLGYAVLELIVIRVLPELGEQRVEELLKERLGNDI</sequence>
<dbReference type="SMART" id="SM00313">
    <property type="entry name" value="PXA"/>
    <property type="match status" value="1"/>
</dbReference>
<dbReference type="InterPro" id="IPR003114">
    <property type="entry name" value="Phox_assoc"/>
</dbReference>